<feature type="compositionally biased region" description="Basic and acidic residues" evidence="1">
    <location>
        <begin position="100"/>
        <end position="115"/>
    </location>
</feature>
<accession>A0A1E3QG73</accession>
<feature type="region of interest" description="Disordered" evidence="1">
    <location>
        <begin position="151"/>
        <end position="201"/>
    </location>
</feature>
<evidence type="ECO:0000256" key="1">
    <source>
        <dbReference type="SAM" id="MobiDB-lite"/>
    </source>
</evidence>
<gene>
    <name evidence="2" type="ORF">LIPSTDRAFT_67691</name>
</gene>
<reference evidence="2 3" key="1">
    <citation type="journal article" date="2016" name="Proc. Natl. Acad. Sci. U.S.A.">
        <title>Comparative genomics of biotechnologically important yeasts.</title>
        <authorList>
            <person name="Riley R."/>
            <person name="Haridas S."/>
            <person name="Wolfe K.H."/>
            <person name="Lopes M.R."/>
            <person name="Hittinger C.T."/>
            <person name="Goeker M."/>
            <person name="Salamov A.A."/>
            <person name="Wisecaver J.H."/>
            <person name="Long T.M."/>
            <person name="Calvey C.H."/>
            <person name="Aerts A.L."/>
            <person name="Barry K.W."/>
            <person name="Choi C."/>
            <person name="Clum A."/>
            <person name="Coughlan A.Y."/>
            <person name="Deshpande S."/>
            <person name="Douglass A.P."/>
            <person name="Hanson S.J."/>
            <person name="Klenk H.-P."/>
            <person name="LaButti K.M."/>
            <person name="Lapidus A."/>
            <person name="Lindquist E.A."/>
            <person name="Lipzen A.M."/>
            <person name="Meier-Kolthoff J.P."/>
            <person name="Ohm R.A."/>
            <person name="Otillar R.P."/>
            <person name="Pangilinan J.L."/>
            <person name="Peng Y."/>
            <person name="Rokas A."/>
            <person name="Rosa C.A."/>
            <person name="Scheuner C."/>
            <person name="Sibirny A.A."/>
            <person name="Slot J.C."/>
            <person name="Stielow J.B."/>
            <person name="Sun H."/>
            <person name="Kurtzman C.P."/>
            <person name="Blackwell M."/>
            <person name="Grigoriev I.V."/>
            <person name="Jeffries T.W."/>
        </authorList>
    </citation>
    <scope>NUCLEOTIDE SEQUENCE [LARGE SCALE GENOMIC DNA]</scope>
    <source>
        <strain evidence="2 3">NRRL Y-11557</strain>
    </source>
</reference>
<evidence type="ECO:0000313" key="2">
    <source>
        <dbReference type="EMBL" id="ODQ76713.1"/>
    </source>
</evidence>
<dbReference type="AlphaFoldDB" id="A0A1E3QG73"/>
<dbReference type="Proteomes" id="UP000094385">
    <property type="component" value="Unassembled WGS sequence"/>
</dbReference>
<name>A0A1E3QG73_LIPST</name>
<evidence type="ECO:0000313" key="3">
    <source>
        <dbReference type="Proteomes" id="UP000094385"/>
    </source>
</evidence>
<protein>
    <submittedName>
        <fullName evidence="2">Uncharacterized protein</fullName>
    </submittedName>
</protein>
<feature type="compositionally biased region" description="Basic residues" evidence="1">
    <location>
        <begin position="160"/>
        <end position="169"/>
    </location>
</feature>
<dbReference type="EMBL" id="KV454289">
    <property type="protein sequence ID" value="ODQ76713.1"/>
    <property type="molecule type" value="Genomic_DNA"/>
</dbReference>
<organism evidence="2 3">
    <name type="scientific">Lipomyces starkeyi NRRL Y-11557</name>
    <dbReference type="NCBI Taxonomy" id="675824"/>
    <lineage>
        <taxon>Eukaryota</taxon>
        <taxon>Fungi</taxon>
        <taxon>Dikarya</taxon>
        <taxon>Ascomycota</taxon>
        <taxon>Saccharomycotina</taxon>
        <taxon>Lipomycetes</taxon>
        <taxon>Lipomycetales</taxon>
        <taxon>Lipomycetaceae</taxon>
        <taxon>Lipomyces</taxon>
    </lineage>
</organism>
<sequence>MTDIDFEGYDSTYQVPDAIAETSAEQQHIDDHSLSYQSVQQIHDAFSSFWTSYAEKLIKYGIAGSNAVSKGGGIGCIAELHKRYVDIYLATAEFSNLTETHPDERSGSREERLSELPKPGNIQIPDFSPEPEDLELDDRLSKVERQIKRLDTAENSTKPLIKKRGRRARKEFTEPSTKRPQLKPTRGDRRGPGGLPRKPRIQARRGILSCEVIVNRYSQRAHIYQTTVRKNISGPFVVSKKKRKGRSKIDLDGLWAAHWRLARSKTSRVGQSTQKRRMLPYLRRALAKGKRLYEK</sequence>
<dbReference type="OrthoDB" id="10388267at2759"/>
<feature type="region of interest" description="Disordered" evidence="1">
    <location>
        <begin position="99"/>
        <end position="134"/>
    </location>
</feature>
<proteinExistence type="predicted"/>
<keyword evidence="3" id="KW-1185">Reference proteome</keyword>